<evidence type="ECO:0000256" key="4">
    <source>
        <dbReference type="ARBA" id="ARBA00011533"/>
    </source>
</evidence>
<keyword evidence="8" id="KW-0249">Electron transport</keyword>
<evidence type="ECO:0000256" key="3">
    <source>
        <dbReference type="ARBA" id="ARBA00010261"/>
    </source>
</evidence>
<dbReference type="InterPro" id="IPR006806">
    <property type="entry name" value="NDUFA5"/>
</dbReference>
<evidence type="ECO:0008006" key="13">
    <source>
        <dbReference type="Google" id="ProtNLM"/>
    </source>
</evidence>
<name>A0A267DFS9_9PLAT</name>
<protein>
    <recommendedName>
        <fullName evidence="13">NADH dehydrogenase [ubiquinone] 1 alpha subcomplex subunit 5</fullName>
    </recommendedName>
</protein>
<dbReference type="STRING" id="282301.A0A267DFS9"/>
<dbReference type="PANTHER" id="PTHR12653">
    <property type="entry name" value="NADH-UBIQUINONE OXIDOREDUCTASE 13 KD-B SUBUNIT"/>
    <property type="match status" value="1"/>
</dbReference>
<comment type="subcellular location">
    <subcellularLocation>
        <location evidence="2">Mitochondrion inner membrane</location>
        <topology evidence="2">Peripheral membrane protein</topology>
        <orientation evidence="2">Matrix side</orientation>
    </subcellularLocation>
</comment>
<dbReference type="Pfam" id="PF04716">
    <property type="entry name" value="ETC_C1_NDUFA5"/>
    <property type="match status" value="1"/>
</dbReference>
<evidence type="ECO:0000256" key="1">
    <source>
        <dbReference type="ARBA" id="ARBA00003195"/>
    </source>
</evidence>
<comment type="similarity">
    <text evidence="3">Belongs to the complex I NDUFA5 subunit family.</text>
</comment>
<dbReference type="EMBL" id="NIVC01004220">
    <property type="protein sequence ID" value="PAA48160.1"/>
    <property type="molecule type" value="Genomic_DNA"/>
</dbReference>
<gene>
    <name evidence="11" type="ORF">BOX15_Mlig014547g1</name>
</gene>
<evidence type="ECO:0000256" key="7">
    <source>
        <dbReference type="ARBA" id="ARBA00022792"/>
    </source>
</evidence>
<feature type="non-terminal residue" evidence="11">
    <location>
        <position position="1"/>
    </location>
</feature>
<reference evidence="11 12" key="1">
    <citation type="submission" date="2017-06" db="EMBL/GenBank/DDBJ databases">
        <title>A platform for efficient transgenesis in Macrostomum lignano, a flatworm model organism for stem cell research.</title>
        <authorList>
            <person name="Berezikov E."/>
        </authorList>
    </citation>
    <scope>NUCLEOTIDE SEQUENCE [LARGE SCALE GENOMIC DNA]</scope>
    <source>
        <strain evidence="11">DV1</strain>
        <tissue evidence="11">Whole organism</tissue>
    </source>
</reference>
<dbReference type="GO" id="GO:0005743">
    <property type="term" value="C:mitochondrial inner membrane"/>
    <property type="evidence" value="ECO:0007669"/>
    <property type="project" value="UniProtKB-SubCell"/>
</dbReference>
<comment type="caution">
    <text evidence="11">The sequence shown here is derived from an EMBL/GenBank/DDBJ whole genome shotgun (WGS) entry which is preliminary data.</text>
</comment>
<evidence type="ECO:0000256" key="9">
    <source>
        <dbReference type="ARBA" id="ARBA00023128"/>
    </source>
</evidence>
<keyword evidence="12" id="KW-1185">Reference proteome</keyword>
<keyword evidence="7" id="KW-0999">Mitochondrion inner membrane</keyword>
<dbReference type="AlphaFoldDB" id="A0A267DFS9"/>
<comment type="subunit">
    <text evidence="4">Complex I is composed of 45 different subunits.</text>
</comment>
<dbReference type="OrthoDB" id="286811at2759"/>
<comment type="function">
    <text evidence="1">Accessory subunit of the mitochondrial membrane respiratory chain NADH dehydrogenase (Complex I), that is believed not to be involved in catalysis. Complex I functions in the transfer of electrons from NADH to the respiratory chain. The immediate electron acceptor for the enzyme is believed to be ubiquinone.</text>
</comment>
<evidence type="ECO:0000313" key="11">
    <source>
        <dbReference type="EMBL" id="PAA48160.1"/>
    </source>
</evidence>
<dbReference type="GO" id="GO:0022904">
    <property type="term" value="P:respiratory electron transport chain"/>
    <property type="evidence" value="ECO:0007669"/>
    <property type="project" value="InterPro"/>
</dbReference>
<evidence type="ECO:0000313" key="12">
    <source>
        <dbReference type="Proteomes" id="UP000215902"/>
    </source>
</evidence>
<accession>A0A267DFS9</accession>
<evidence type="ECO:0000256" key="2">
    <source>
        <dbReference type="ARBA" id="ARBA00004443"/>
    </source>
</evidence>
<evidence type="ECO:0000256" key="5">
    <source>
        <dbReference type="ARBA" id="ARBA00022448"/>
    </source>
</evidence>
<dbReference type="PANTHER" id="PTHR12653:SF0">
    <property type="entry name" value="NADH DEHYDROGENASE [UBIQUINONE] 1 ALPHA SUBCOMPLEX SUBUNIT 5"/>
    <property type="match status" value="1"/>
</dbReference>
<keyword evidence="5" id="KW-0813">Transport</keyword>
<sequence length="117" mass="13088">ASKAAGKLTTGLTGLAVNSTPHISLTALYDRTLKLLARMPADAKYRQSTEAIVKERLAAVNSEPDISRLEKRINCGQIEEVVQQAERELQLARNFLAWKPWEPLIGQAPPNQWKWPL</sequence>
<evidence type="ECO:0000256" key="8">
    <source>
        <dbReference type="ARBA" id="ARBA00022982"/>
    </source>
</evidence>
<proteinExistence type="inferred from homology"/>
<keyword evidence="9" id="KW-0496">Mitochondrion</keyword>
<dbReference type="Proteomes" id="UP000215902">
    <property type="component" value="Unassembled WGS sequence"/>
</dbReference>
<evidence type="ECO:0000256" key="6">
    <source>
        <dbReference type="ARBA" id="ARBA00022660"/>
    </source>
</evidence>
<organism evidence="11 12">
    <name type="scientific">Macrostomum lignano</name>
    <dbReference type="NCBI Taxonomy" id="282301"/>
    <lineage>
        <taxon>Eukaryota</taxon>
        <taxon>Metazoa</taxon>
        <taxon>Spiralia</taxon>
        <taxon>Lophotrochozoa</taxon>
        <taxon>Platyhelminthes</taxon>
        <taxon>Rhabditophora</taxon>
        <taxon>Macrostomorpha</taxon>
        <taxon>Macrostomida</taxon>
        <taxon>Macrostomidae</taxon>
        <taxon>Macrostomum</taxon>
    </lineage>
</organism>
<keyword evidence="10" id="KW-0472">Membrane</keyword>
<evidence type="ECO:0000256" key="10">
    <source>
        <dbReference type="ARBA" id="ARBA00023136"/>
    </source>
</evidence>
<keyword evidence="6" id="KW-0679">Respiratory chain</keyword>